<dbReference type="AlphaFoldDB" id="A0A9Q0M181"/>
<dbReference type="Pfam" id="PF21538">
    <property type="entry name" value="Med15_M"/>
    <property type="match status" value="1"/>
</dbReference>
<feature type="compositionally biased region" description="Polar residues" evidence="2">
    <location>
        <begin position="68"/>
        <end position="81"/>
    </location>
</feature>
<evidence type="ECO:0000259" key="3">
    <source>
        <dbReference type="Pfam" id="PF21538"/>
    </source>
</evidence>
<feature type="compositionally biased region" description="Gly residues" evidence="2">
    <location>
        <begin position="35"/>
        <end position="50"/>
    </location>
</feature>
<feature type="region of interest" description="Disordered" evidence="2">
    <location>
        <begin position="382"/>
        <end position="401"/>
    </location>
</feature>
<reference evidence="5" key="1">
    <citation type="submission" date="2022-12" db="EMBL/GenBank/DDBJ databases">
        <title>Genome assemblies of Blomia tropicalis.</title>
        <authorList>
            <person name="Cui Y."/>
        </authorList>
    </citation>
    <scope>NUCLEOTIDE SEQUENCE</scope>
    <source>
        <tissue evidence="5">Adult mites</tissue>
    </source>
</reference>
<name>A0A9Q0M181_BLOTA</name>
<feature type="coiled-coil region" evidence="1">
    <location>
        <begin position="190"/>
        <end position="248"/>
    </location>
</feature>
<organism evidence="5 6">
    <name type="scientific">Blomia tropicalis</name>
    <name type="common">Mite</name>
    <dbReference type="NCBI Taxonomy" id="40697"/>
    <lineage>
        <taxon>Eukaryota</taxon>
        <taxon>Metazoa</taxon>
        <taxon>Ecdysozoa</taxon>
        <taxon>Arthropoda</taxon>
        <taxon>Chelicerata</taxon>
        <taxon>Arachnida</taxon>
        <taxon>Acari</taxon>
        <taxon>Acariformes</taxon>
        <taxon>Sarcoptiformes</taxon>
        <taxon>Astigmata</taxon>
        <taxon>Glycyphagoidea</taxon>
        <taxon>Echimyopodidae</taxon>
        <taxon>Blomia</taxon>
    </lineage>
</organism>
<sequence length="637" mass="68927">MMNQANVAMSHQTQNNKLMGNNASNTGMIGNSSVGSGGGGSGVLGPGSVGTGSNSGSTLGVGCMMSTNQSTNIGHHPSPSNVFAGHVSSPASVQSIPMHPSPIGRSGVGSVAAPSPSQVSLNTPASPGHAATPGGPVSSSNRSGSSITPTNVSGSTSMGNNTGQAESFERSVDRAYMEKLADMRKYIEPLTNLIKQLEGDERKARELDRIKNLFGILTNSRRATLDFLEKCEKALEKMDKEKKFSSQKARHPMTAQMSASSSSVMSKGMQGQMVPGVNNMQTSVNAHGCCGPYGTTMNQGIKMANDQTMTIPNHMATHTNSGVPTMMNSTIPTTMVSSGMSNIQSSNVQSTIGLAKSSLTSSSLAIPGTTTTMTTTTSMTTMTTTTTGTIGSRDKDDTKSSANNKITDICKPLIDTILRLYDRPMFNHTMARTIGPTLSVLHHDPFNPRNRVNMNGNHVEYANTMIVKKRKRTEIDSSLLTNGLYRLLPMNGTNVVNETLQGEIARLDTRYTVRPLVFNKHVANTRSQCIMCKMDDLSMPCVPPLTVYISEEYPDVSPHCQLNEYEYDTSEFFKLLYKVLRRNLDTMQSCFTLTCLLGTWERTIRQVVSIQEQIDEKENMMILYEPNDFAALFPHMV</sequence>
<dbReference type="InterPro" id="IPR048385">
    <property type="entry name" value="Med15_central"/>
</dbReference>
<dbReference type="Pfam" id="PF21539">
    <property type="entry name" value="Med15_C"/>
    <property type="match status" value="1"/>
</dbReference>
<evidence type="ECO:0000256" key="2">
    <source>
        <dbReference type="SAM" id="MobiDB-lite"/>
    </source>
</evidence>
<comment type="caution">
    <text evidence="5">The sequence shown here is derived from an EMBL/GenBank/DDBJ whole genome shotgun (WGS) entry which is preliminary data.</text>
</comment>
<evidence type="ECO:0000259" key="4">
    <source>
        <dbReference type="Pfam" id="PF21539"/>
    </source>
</evidence>
<keyword evidence="6" id="KW-1185">Reference proteome</keyword>
<gene>
    <name evidence="5" type="ORF">RDWZM_010542</name>
</gene>
<feature type="compositionally biased region" description="Polar residues" evidence="2">
    <location>
        <begin position="115"/>
        <end position="125"/>
    </location>
</feature>
<feature type="domain" description="ARC105/Med15 mediator subunit central" evidence="3">
    <location>
        <begin position="173"/>
        <end position="260"/>
    </location>
</feature>
<feature type="region of interest" description="Disordered" evidence="2">
    <location>
        <begin position="68"/>
        <end position="170"/>
    </location>
</feature>
<dbReference type="EMBL" id="JAPWDV010000004">
    <property type="protein sequence ID" value="KAJ6216042.1"/>
    <property type="molecule type" value="Genomic_DNA"/>
</dbReference>
<proteinExistence type="predicted"/>
<keyword evidence="1" id="KW-0175">Coiled coil</keyword>
<dbReference type="InterPro" id="IPR048386">
    <property type="entry name" value="Med15_C"/>
</dbReference>
<accession>A0A9Q0M181</accession>
<dbReference type="Proteomes" id="UP001142055">
    <property type="component" value="Chromosome 4"/>
</dbReference>
<evidence type="ECO:0008006" key="7">
    <source>
        <dbReference type="Google" id="ProtNLM"/>
    </source>
</evidence>
<evidence type="ECO:0000256" key="1">
    <source>
        <dbReference type="SAM" id="Coils"/>
    </source>
</evidence>
<dbReference type="OMA" id="VEYANTM"/>
<feature type="domain" description="ARC105/Med15 mediator subunit C-terminal" evidence="4">
    <location>
        <begin position="497"/>
        <end position="606"/>
    </location>
</feature>
<feature type="compositionally biased region" description="Polar residues" evidence="2">
    <location>
        <begin position="147"/>
        <end position="165"/>
    </location>
</feature>
<protein>
    <recommendedName>
        <fullName evidence="7">Mediator of RNA polymerase II transcription subunit 15</fullName>
    </recommendedName>
</protein>
<feature type="region of interest" description="Disordered" evidence="2">
    <location>
        <begin position="16"/>
        <end position="53"/>
    </location>
</feature>
<evidence type="ECO:0000313" key="5">
    <source>
        <dbReference type="EMBL" id="KAJ6216042.1"/>
    </source>
</evidence>
<evidence type="ECO:0000313" key="6">
    <source>
        <dbReference type="Proteomes" id="UP001142055"/>
    </source>
</evidence>
<feature type="compositionally biased region" description="Polar residues" evidence="2">
    <location>
        <begin position="16"/>
        <end position="26"/>
    </location>
</feature>